<proteinExistence type="predicted"/>
<keyword evidence="1" id="KW-0472">Membrane</keyword>
<dbReference type="GO" id="GO:0005525">
    <property type="term" value="F:GTP binding"/>
    <property type="evidence" value="ECO:0007669"/>
    <property type="project" value="InterPro"/>
</dbReference>
<evidence type="ECO:0000259" key="2">
    <source>
        <dbReference type="Pfam" id="PF03205"/>
    </source>
</evidence>
<dbReference type="EMBL" id="FRCR01000023">
    <property type="protein sequence ID" value="SHM91049.1"/>
    <property type="molecule type" value="Genomic_DNA"/>
</dbReference>
<dbReference type="RefSeq" id="WP_143156283.1">
    <property type="nucleotide sequence ID" value="NZ_FRCR01000023.1"/>
</dbReference>
<dbReference type="NCBIfam" id="TIGR00176">
    <property type="entry name" value="mobB"/>
    <property type="match status" value="1"/>
</dbReference>
<evidence type="ECO:0000313" key="3">
    <source>
        <dbReference type="EMBL" id="SHM91049.1"/>
    </source>
</evidence>
<reference evidence="4" key="1">
    <citation type="submission" date="2016-11" db="EMBL/GenBank/DDBJ databases">
        <authorList>
            <person name="Varghese N."/>
            <person name="Submissions S."/>
        </authorList>
    </citation>
    <scope>NUCLEOTIDE SEQUENCE [LARGE SCALE GENOMIC DNA]</scope>
    <source>
        <strain evidence="4">DSM 18802</strain>
    </source>
</reference>
<evidence type="ECO:0000313" key="4">
    <source>
        <dbReference type="Proteomes" id="UP000184375"/>
    </source>
</evidence>
<dbReference type="InterPro" id="IPR004435">
    <property type="entry name" value="MobB_dom"/>
</dbReference>
<dbReference type="Gene3D" id="3.40.50.300">
    <property type="entry name" value="P-loop containing nucleotide triphosphate hydrolases"/>
    <property type="match status" value="1"/>
</dbReference>
<feature type="transmembrane region" description="Helical" evidence="1">
    <location>
        <begin position="12"/>
        <end position="31"/>
    </location>
</feature>
<dbReference type="STRING" id="447595.SAMN05660826_02316"/>
<protein>
    <submittedName>
        <fullName evidence="3">Molybdopterin-guanine dinucleotide biosynthesis protein B</fullName>
    </submittedName>
</protein>
<dbReference type="InterPro" id="IPR052539">
    <property type="entry name" value="MGD_biosynthesis_adapter"/>
</dbReference>
<dbReference type="Proteomes" id="UP000184375">
    <property type="component" value="Unassembled WGS sequence"/>
</dbReference>
<accession>A0A1M7MJM1</accession>
<gene>
    <name evidence="3" type="ORF">SAMN05660826_02316</name>
</gene>
<dbReference type="OrthoDB" id="9786803at2"/>
<dbReference type="GO" id="GO:0006777">
    <property type="term" value="P:Mo-molybdopterin cofactor biosynthetic process"/>
    <property type="evidence" value="ECO:0007669"/>
    <property type="project" value="InterPro"/>
</dbReference>
<dbReference type="SUPFAM" id="SSF52540">
    <property type="entry name" value="P-loop containing nucleoside triphosphate hydrolases"/>
    <property type="match status" value="1"/>
</dbReference>
<keyword evidence="4" id="KW-1185">Reference proteome</keyword>
<feature type="transmembrane region" description="Helical" evidence="1">
    <location>
        <begin position="51"/>
        <end position="72"/>
    </location>
</feature>
<sequence>MGRKVGSRRSDYKIILNDVSAVDFHGFFMYFDIRIFFGYNYYMDLLFERGAYVFMIVVGFAGFSNSGKTTLITRIVKKLKKRGVKVGVIKHTPHGFDVDESDTGRIYTAGADVVIASSEKELLRMERLEQPVSLNDILGELKDVELVLVEGYKSDCLPKIIVYGNQITPKDLKLLEDNDVKGVIMLDINKIHSIKEELKGLDIKKSENGDIRIVINGNRKIPVFDANDERIVDFIKTSNL</sequence>
<dbReference type="Pfam" id="PF03205">
    <property type="entry name" value="MobB"/>
    <property type="match status" value="1"/>
</dbReference>
<keyword evidence="1" id="KW-0812">Transmembrane</keyword>
<feature type="domain" description="Molybdopterin-guanine dinucleotide biosynthesis protein B (MobB)" evidence="2">
    <location>
        <begin position="57"/>
        <end position="184"/>
    </location>
</feature>
<dbReference type="PANTHER" id="PTHR40072">
    <property type="entry name" value="MOLYBDOPTERIN-GUANINE DINUCLEOTIDE BIOSYNTHESIS ADAPTER PROTEIN-RELATED"/>
    <property type="match status" value="1"/>
</dbReference>
<dbReference type="CDD" id="cd03116">
    <property type="entry name" value="MobB"/>
    <property type="match status" value="1"/>
</dbReference>
<evidence type="ECO:0000256" key="1">
    <source>
        <dbReference type="SAM" id="Phobius"/>
    </source>
</evidence>
<dbReference type="AlphaFoldDB" id="A0A1M7MJM1"/>
<dbReference type="PANTHER" id="PTHR40072:SF1">
    <property type="entry name" value="MOLYBDOPTERIN-GUANINE DINUCLEOTIDE BIOSYNTHESIS ADAPTER PROTEIN"/>
    <property type="match status" value="1"/>
</dbReference>
<name>A0A1M7MJM1_9FIRM</name>
<dbReference type="InterPro" id="IPR027417">
    <property type="entry name" value="P-loop_NTPase"/>
</dbReference>
<organism evidence="3 4">
    <name type="scientific">Caldanaerovirga acetigignens</name>
    <dbReference type="NCBI Taxonomy" id="447595"/>
    <lineage>
        <taxon>Bacteria</taxon>
        <taxon>Bacillati</taxon>
        <taxon>Bacillota</taxon>
        <taxon>Clostridia</taxon>
        <taxon>Thermosediminibacterales</taxon>
        <taxon>Thermosediminibacteraceae</taxon>
        <taxon>Caldanaerovirga</taxon>
    </lineage>
</organism>
<keyword evidence="1" id="KW-1133">Transmembrane helix</keyword>